<evidence type="ECO:0000259" key="7">
    <source>
        <dbReference type="Pfam" id="PF00482"/>
    </source>
</evidence>
<organism evidence="8 9">
    <name type="scientific">Nesterenkonia salmonea</name>
    <dbReference type="NCBI Taxonomy" id="1804987"/>
    <lineage>
        <taxon>Bacteria</taxon>
        <taxon>Bacillati</taxon>
        <taxon>Actinomycetota</taxon>
        <taxon>Actinomycetes</taxon>
        <taxon>Micrococcales</taxon>
        <taxon>Micrococcaceae</taxon>
        <taxon>Nesterenkonia</taxon>
    </lineage>
</organism>
<dbReference type="Pfam" id="PF00482">
    <property type="entry name" value="T2SSF"/>
    <property type="match status" value="1"/>
</dbReference>
<dbReference type="InterPro" id="IPR018076">
    <property type="entry name" value="T2SS_GspF_dom"/>
</dbReference>
<dbReference type="PANTHER" id="PTHR35007">
    <property type="entry name" value="INTEGRAL MEMBRANE PROTEIN-RELATED"/>
    <property type="match status" value="1"/>
</dbReference>
<reference evidence="8 9" key="1">
    <citation type="submission" date="2019-05" db="EMBL/GenBank/DDBJ databases">
        <title>Nesterenkonia sp. GY074 isolated from the Southern Atlantic Ocean.</title>
        <authorList>
            <person name="Zhang G."/>
        </authorList>
    </citation>
    <scope>NUCLEOTIDE SEQUENCE [LARGE SCALE GENOMIC DNA]</scope>
    <source>
        <strain evidence="8 9">GY074</strain>
    </source>
</reference>
<evidence type="ECO:0000256" key="1">
    <source>
        <dbReference type="ARBA" id="ARBA00004651"/>
    </source>
</evidence>
<keyword evidence="9" id="KW-1185">Reference proteome</keyword>
<dbReference type="PANTHER" id="PTHR35007:SF3">
    <property type="entry name" value="POSSIBLE CONSERVED ALANINE RICH MEMBRANE PROTEIN"/>
    <property type="match status" value="1"/>
</dbReference>
<keyword evidence="2" id="KW-1003">Cell membrane</keyword>
<dbReference type="EMBL" id="VAVZ01000001">
    <property type="protein sequence ID" value="TLQ01427.1"/>
    <property type="molecule type" value="Genomic_DNA"/>
</dbReference>
<proteinExistence type="predicted"/>
<dbReference type="Proteomes" id="UP000310458">
    <property type="component" value="Unassembled WGS sequence"/>
</dbReference>
<keyword evidence="4 6" id="KW-1133">Transmembrane helix</keyword>
<comment type="caution">
    <text evidence="8">The sequence shown here is derived from an EMBL/GenBank/DDBJ whole genome shotgun (WGS) entry which is preliminary data.</text>
</comment>
<dbReference type="AlphaFoldDB" id="A0A5R9BLC5"/>
<evidence type="ECO:0000256" key="2">
    <source>
        <dbReference type="ARBA" id="ARBA00022475"/>
    </source>
</evidence>
<keyword evidence="5 6" id="KW-0472">Membrane</keyword>
<dbReference type="GO" id="GO:0005886">
    <property type="term" value="C:plasma membrane"/>
    <property type="evidence" value="ECO:0007669"/>
    <property type="project" value="UniProtKB-SubCell"/>
</dbReference>
<comment type="subcellular location">
    <subcellularLocation>
        <location evidence="1">Cell membrane</location>
        <topology evidence="1">Multi-pass membrane protein</topology>
    </subcellularLocation>
</comment>
<sequence length="193" mass="19811">MANFLTVLSAVVAGVAALLLLPPTARGGATGISLLRQKMRARRRQDDGVGETADAALLLDLTAALLTAGVGIEAALARLASTVPGAEPLAGVHRALAAGASWDQAAELVAEYPQLRTFCDHMSFAYSTGAPSARMLRAAAGRARAELRHAAEAAAEKLGVKMMLPLGACFLPAFILVGVVPVVVSMLPEALGF</sequence>
<evidence type="ECO:0000313" key="9">
    <source>
        <dbReference type="Proteomes" id="UP000310458"/>
    </source>
</evidence>
<name>A0A5R9BLC5_9MICC</name>
<accession>A0A5R9BLC5</accession>
<dbReference type="OrthoDB" id="3267562at2"/>
<dbReference type="RefSeq" id="WP_138251506.1">
    <property type="nucleotide sequence ID" value="NZ_VAVZ01000001.1"/>
</dbReference>
<keyword evidence="3 6" id="KW-0812">Transmembrane</keyword>
<evidence type="ECO:0000256" key="5">
    <source>
        <dbReference type="ARBA" id="ARBA00023136"/>
    </source>
</evidence>
<protein>
    <submittedName>
        <fullName evidence="8">Type II secretion system F family protein</fullName>
    </submittedName>
</protein>
<evidence type="ECO:0000313" key="8">
    <source>
        <dbReference type="EMBL" id="TLQ01427.1"/>
    </source>
</evidence>
<feature type="transmembrane region" description="Helical" evidence="6">
    <location>
        <begin position="162"/>
        <end position="187"/>
    </location>
</feature>
<evidence type="ECO:0000256" key="3">
    <source>
        <dbReference type="ARBA" id="ARBA00022692"/>
    </source>
</evidence>
<gene>
    <name evidence="8" type="ORF">FEF26_00110</name>
</gene>
<feature type="domain" description="Type II secretion system protein GspF" evidence="7">
    <location>
        <begin position="59"/>
        <end position="179"/>
    </location>
</feature>
<evidence type="ECO:0000256" key="6">
    <source>
        <dbReference type="SAM" id="Phobius"/>
    </source>
</evidence>
<evidence type="ECO:0000256" key="4">
    <source>
        <dbReference type="ARBA" id="ARBA00022989"/>
    </source>
</evidence>